<feature type="domain" description="HicB-like antitoxin of toxin-antitoxin system" evidence="1">
    <location>
        <begin position="4"/>
        <end position="52"/>
    </location>
</feature>
<dbReference type="InterPro" id="IPR035069">
    <property type="entry name" value="TTHA1013/TTHA0281-like"/>
</dbReference>
<dbReference type="InterPro" id="IPR051404">
    <property type="entry name" value="TA_system_antitoxin"/>
</dbReference>
<proteinExistence type="predicted"/>
<dbReference type="InterPro" id="IPR031807">
    <property type="entry name" value="HicB-like"/>
</dbReference>
<sequence length="91" mass="9766">MRRYVVVLTPEPDGSAYTVTVPALPGCITWGATVDEALALSRDAIETFLDGEPVTEWPVPAGFVVAEVDTYMVEQDGRLGRVQGDILQATA</sequence>
<reference evidence="2" key="1">
    <citation type="submission" date="2020-02" db="EMBL/GenBank/DDBJ databases">
        <authorList>
            <person name="Meier V. D."/>
        </authorList>
    </citation>
    <scope>NUCLEOTIDE SEQUENCE</scope>
    <source>
        <strain evidence="2">AVDCRST_MAG59</strain>
    </source>
</reference>
<organism evidence="2">
    <name type="scientific">uncultured Thermomicrobiales bacterium</name>
    <dbReference type="NCBI Taxonomy" id="1645740"/>
    <lineage>
        <taxon>Bacteria</taxon>
        <taxon>Pseudomonadati</taxon>
        <taxon>Thermomicrobiota</taxon>
        <taxon>Thermomicrobia</taxon>
        <taxon>Thermomicrobiales</taxon>
        <taxon>environmental samples</taxon>
    </lineage>
</organism>
<evidence type="ECO:0000313" key="2">
    <source>
        <dbReference type="EMBL" id="CAA9570166.1"/>
    </source>
</evidence>
<dbReference type="SUPFAM" id="SSF143100">
    <property type="entry name" value="TTHA1013/TTHA0281-like"/>
    <property type="match status" value="1"/>
</dbReference>
<accession>A0A6J4V773</accession>
<dbReference type="PANTHER" id="PTHR34504">
    <property type="entry name" value="ANTITOXIN HICB"/>
    <property type="match status" value="1"/>
</dbReference>
<dbReference type="PANTHER" id="PTHR34504:SF4">
    <property type="entry name" value="ANTITOXIN HICB"/>
    <property type="match status" value="1"/>
</dbReference>
<protein>
    <recommendedName>
        <fullName evidence="1">HicB-like antitoxin of toxin-antitoxin system domain-containing protein</fullName>
    </recommendedName>
</protein>
<dbReference type="AlphaFoldDB" id="A0A6J4V773"/>
<dbReference type="Gene3D" id="3.30.160.250">
    <property type="match status" value="1"/>
</dbReference>
<evidence type="ECO:0000259" key="1">
    <source>
        <dbReference type="Pfam" id="PF15919"/>
    </source>
</evidence>
<gene>
    <name evidence="2" type="ORF">AVDCRST_MAG59-3430</name>
</gene>
<name>A0A6J4V773_9BACT</name>
<dbReference type="EMBL" id="CADCWF010000250">
    <property type="protein sequence ID" value="CAA9570166.1"/>
    <property type="molecule type" value="Genomic_DNA"/>
</dbReference>
<dbReference type="Pfam" id="PF15919">
    <property type="entry name" value="HicB_lk_antitox"/>
    <property type="match status" value="1"/>
</dbReference>